<evidence type="ECO:0000256" key="1">
    <source>
        <dbReference type="ARBA" id="ARBA00010243"/>
    </source>
</evidence>
<dbReference type="InterPro" id="IPR020891">
    <property type="entry name" value="UPF0758_CS"/>
</dbReference>
<dbReference type="GO" id="GO:0046872">
    <property type="term" value="F:metal ion binding"/>
    <property type="evidence" value="ECO:0007669"/>
    <property type="project" value="UniProtKB-KW"/>
</dbReference>
<evidence type="ECO:0000259" key="7">
    <source>
        <dbReference type="PROSITE" id="PS50249"/>
    </source>
</evidence>
<gene>
    <name evidence="8" type="ORF">EV210_109195</name>
</gene>
<dbReference type="CDD" id="cd08071">
    <property type="entry name" value="MPN_DUF2466"/>
    <property type="match status" value="1"/>
</dbReference>
<evidence type="ECO:0000256" key="2">
    <source>
        <dbReference type="ARBA" id="ARBA00022670"/>
    </source>
</evidence>
<keyword evidence="5" id="KW-0862">Zinc</keyword>
<dbReference type="SUPFAM" id="SSF102712">
    <property type="entry name" value="JAB1/MPN domain"/>
    <property type="match status" value="1"/>
</dbReference>
<dbReference type="GO" id="GO:0006508">
    <property type="term" value="P:proteolysis"/>
    <property type="evidence" value="ECO:0007669"/>
    <property type="project" value="UniProtKB-KW"/>
</dbReference>
<dbReference type="InterPro" id="IPR025657">
    <property type="entry name" value="RadC_JAB"/>
</dbReference>
<comment type="caution">
    <text evidence="8">The sequence shown here is derived from an EMBL/GenBank/DDBJ whole genome shotgun (WGS) entry which is preliminary data.</text>
</comment>
<dbReference type="InterPro" id="IPR037518">
    <property type="entry name" value="MPN"/>
</dbReference>
<dbReference type="AlphaFoldDB" id="A0A4R1Q4C1"/>
<name>A0A4R1Q4C1_9FIRM</name>
<dbReference type="InterPro" id="IPR001405">
    <property type="entry name" value="UPF0758"/>
</dbReference>
<dbReference type="RefSeq" id="WP_243650562.1">
    <property type="nucleotide sequence ID" value="NZ_SLUI01000009.1"/>
</dbReference>
<keyword evidence="3" id="KW-0479">Metal-binding</keyword>
<evidence type="ECO:0000256" key="5">
    <source>
        <dbReference type="ARBA" id="ARBA00022833"/>
    </source>
</evidence>
<dbReference type="PANTHER" id="PTHR30471">
    <property type="entry name" value="DNA REPAIR PROTEIN RADC"/>
    <property type="match status" value="1"/>
</dbReference>
<proteinExistence type="inferred from homology"/>
<evidence type="ECO:0000256" key="4">
    <source>
        <dbReference type="ARBA" id="ARBA00022801"/>
    </source>
</evidence>
<evidence type="ECO:0000256" key="3">
    <source>
        <dbReference type="ARBA" id="ARBA00022723"/>
    </source>
</evidence>
<protein>
    <submittedName>
        <fullName evidence="8">DNA repair protein RadC</fullName>
    </submittedName>
</protein>
<dbReference type="NCBIfam" id="TIGR00608">
    <property type="entry name" value="radc"/>
    <property type="match status" value="1"/>
</dbReference>
<keyword evidence="9" id="KW-1185">Reference proteome</keyword>
<comment type="similarity">
    <text evidence="1">Belongs to the UPF0758 family.</text>
</comment>
<dbReference type="PANTHER" id="PTHR30471:SF3">
    <property type="entry name" value="UPF0758 PROTEIN YEES-RELATED"/>
    <property type="match status" value="1"/>
</dbReference>
<dbReference type="Gene3D" id="1.10.150.20">
    <property type="entry name" value="5' to 3' exonuclease, C-terminal subdomain"/>
    <property type="match status" value="1"/>
</dbReference>
<accession>A0A4R1Q4C1</accession>
<dbReference type="GO" id="GO:0008237">
    <property type="term" value="F:metallopeptidase activity"/>
    <property type="evidence" value="ECO:0007669"/>
    <property type="project" value="UniProtKB-KW"/>
</dbReference>
<evidence type="ECO:0000256" key="6">
    <source>
        <dbReference type="ARBA" id="ARBA00023049"/>
    </source>
</evidence>
<organism evidence="8 9">
    <name type="scientific">Anaerospora hongkongensis</name>
    <dbReference type="NCBI Taxonomy" id="244830"/>
    <lineage>
        <taxon>Bacteria</taxon>
        <taxon>Bacillati</taxon>
        <taxon>Bacillota</taxon>
        <taxon>Negativicutes</taxon>
        <taxon>Selenomonadales</taxon>
        <taxon>Sporomusaceae</taxon>
        <taxon>Anaerospora</taxon>
    </lineage>
</organism>
<feature type="domain" description="MPN" evidence="7">
    <location>
        <begin position="81"/>
        <end position="202"/>
    </location>
</feature>
<dbReference type="Gene3D" id="3.40.140.10">
    <property type="entry name" value="Cytidine Deaminase, domain 2"/>
    <property type="match status" value="1"/>
</dbReference>
<dbReference type="EMBL" id="SLUI01000009">
    <property type="protein sequence ID" value="TCL36245.1"/>
    <property type="molecule type" value="Genomic_DNA"/>
</dbReference>
<keyword evidence="4" id="KW-0378">Hydrolase</keyword>
<reference evidence="8 9" key="1">
    <citation type="submission" date="2019-03" db="EMBL/GenBank/DDBJ databases">
        <title>Genomic Encyclopedia of Type Strains, Phase IV (KMG-IV): sequencing the most valuable type-strain genomes for metagenomic binning, comparative biology and taxonomic classification.</title>
        <authorList>
            <person name="Goeker M."/>
        </authorList>
    </citation>
    <scope>NUCLEOTIDE SEQUENCE [LARGE SCALE GENOMIC DNA]</scope>
    <source>
        <strain evidence="8 9">DSM 15969</strain>
    </source>
</reference>
<dbReference type="PROSITE" id="PS50249">
    <property type="entry name" value="MPN"/>
    <property type="match status" value="1"/>
</dbReference>
<sequence length="203" mass="22307">MIMPSTLSNVTDETLLEAVLPKPAVRELMAEYGSVQQALLQTYPQELKLIKGIGPVKARQLQYLCELAKRIYRADSKLPPVIRGPQDVFDRVLDMQYLPVEQFRVLYLNTRNGVIAEEAVSQGTLNAALVGPRELFRRAVRLMAAIVILVHNHPSGDPAPSQEDIALTKNLAAAGEILGIAVADHLIIGKGKYISFKEKGLLA</sequence>
<evidence type="ECO:0000313" key="9">
    <source>
        <dbReference type="Proteomes" id="UP000295063"/>
    </source>
</evidence>
<keyword evidence="6" id="KW-0482">Metalloprotease</keyword>
<evidence type="ECO:0000313" key="8">
    <source>
        <dbReference type="EMBL" id="TCL36245.1"/>
    </source>
</evidence>
<dbReference type="NCBIfam" id="NF000642">
    <property type="entry name" value="PRK00024.1"/>
    <property type="match status" value="1"/>
</dbReference>
<dbReference type="Pfam" id="PF04002">
    <property type="entry name" value="RadC"/>
    <property type="match status" value="1"/>
</dbReference>
<keyword evidence="2" id="KW-0645">Protease</keyword>
<dbReference type="PROSITE" id="PS01302">
    <property type="entry name" value="UPF0758"/>
    <property type="match status" value="1"/>
</dbReference>
<dbReference type="Proteomes" id="UP000295063">
    <property type="component" value="Unassembled WGS sequence"/>
</dbReference>